<dbReference type="Pfam" id="PF05981">
    <property type="entry name" value="CreA"/>
    <property type="match status" value="1"/>
</dbReference>
<proteinExistence type="predicted"/>
<keyword evidence="2" id="KW-1185">Reference proteome</keyword>
<protein>
    <submittedName>
        <fullName evidence="1">CreA family protein</fullName>
    </submittedName>
</protein>
<dbReference type="PANTHER" id="PTHR37952">
    <property type="match status" value="1"/>
</dbReference>
<dbReference type="RefSeq" id="WP_408257917.1">
    <property type="nucleotide sequence ID" value="NZ_JAQQCK010000001.1"/>
</dbReference>
<sequence length="159" mass="17156">MVIKLIPGRWGIPGALLIFVSSVVVARDLATIETHTQRYGSHIAISAYEDPLVSGVTCYVSESQSDGALGSGRVTHGADQTASCHQTGNIRIAETAPKQAQVFTAESDPAFDSLHIIRVLDAERHSLVYFTYNEDEVAGDLPGRIDVIRLPAGPRMPTR</sequence>
<evidence type="ECO:0000313" key="1">
    <source>
        <dbReference type="EMBL" id="MFM0237374.1"/>
    </source>
</evidence>
<reference evidence="1 2" key="1">
    <citation type="journal article" date="2024" name="Chem. Sci.">
        <title>Discovery of megapolipeptins by genome mining of a Burkholderiales bacteria collection.</title>
        <authorList>
            <person name="Paulo B.S."/>
            <person name="Recchia M.J.J."/>
            <person name="Lee S."/>
            <person name="Fergusson C.H."/>
            <person name="Romanowski S.B."/>
            <person name="Hernandez A."/>
            <person name="Krull N."/>
            <person name="Liu D.Y."/>
            <person name="Cavanagh H."/>
            <person name="Bos A."/>
            <person name="Gray C.A."/>
            <person name="Murphy B.T."/>
            <person name="Linington R.G."/>
            <person name="Eustaquio A.S."/>
        </authorList>
    </citation>
    <scope>NUCLEOTIDE SEQUENCE [LARGE SCALE GENOMIC DNA]</scope>
    <source>
        <strain evidence="1 2">RL17-351-BIE-A</strain>
    </source>
</reference>
<accession>A0ABW9B9P2</accession>
<dbReference type="EMBL" id="JAQQDR010000002">
    <property type="protein sequence ID" value="MFM0237374.1"/>
    <property type="molecule type" value="Genomic_DNA"/>
</dbReference>
<dbReference type="PANTHER" id="PTHR37952:SF2">
    <property type="entry name" value="PROTEIN CREA"/>
    <property type="match status" value="1"/>
</dbReference>
<evidence type="ECO:0000313" key="2">
    <source>
        <dbReference type="Proteomes" id="UP001629274"/>
    </source>
</evidence>
<organism evidence="1 2">
    <name type="scientific">Paraburkholderia phytofirmans</name>
    <dbReference type="NCBI Taxonomy" id="261302"/>
    <lineage>
        <taxon>Bacteria</taxon>
        <taxon>Pseudomonadati</taxon>
        <taxon>Pseudomonadota</taxon>
        <taxon>Betaproteobacteria</taxon>
        <taxon>Burkholderiales</taxon>
        <taxon>Burkholderiaceae</taxon>
        <taxon>Paraburkholderia</taxon>
    </lineage>
</organism>
<dbReference type="InterPro" id="IPR010292">
    <property type="entry name" value="Uncharacterised_CreA"/>
</dbReference>
<gene>
    <name evidence="1" type="ORF">PQR03_04460</name>
</gene>
<dbReference type="Proteomes" id="UP001629274">
    <property type="component" value="Unassembled WGS sequence"/>
</dbReference>
<name>A0ABW9B9P2_9BURK</name>
<comment type="caution">
    <text evidence="1">The sequence shown here is derived from an EMBL/GenBank/DDBJ whole genome shotgun (WGS) entry which is preliminary data.</text>
</comment>